<comment type="caution">
    <text evidence="2">The sequence shown here is derived from an EMBL/GenBank/DDBJ whole genome shotgun (WGS) entry which is preliminary data.</text>
</comment>
<keyword evidence="3" id="KW-1185">Reference proteome</keyword>
<organism evidence="2 3">
    <name type="scientific">Nonlabens arenilitoris</name>
    <dbReference type="NCBI Taxonomy" id="1217969"/>
    <lineage>
        <taxon>Bacteria</taxon>
        <taxon>Pseudomonadati</taxon>
        <taxon>Bacteroidota</taxon>
        <taxon>Flavobacteriia</taxon>
        <taxon>Flavobacteriales</taxon>
        <taxon>Flavobacteriaceae</taxon>
        <taxon>Nonlabens</taxon>
    </lineage>
</organism>
<keyword evidence="1" id="KW-0812">Transmembrane</keyword>
<sequence length="85" mass="9847">MKDRQLIQNNSENIDANPITNKIELSDINSDINAKKSEDKRSFIEKWEQSPYWLVSGSYKVLHSIWMVFMAVGMFLAWLIALLAT</sequence>
<evidence type="ECO:0000313" key="3">
    <source>
        <dbReference type="Proteomes" id="UP000239747"/>
    </source>
</evidence>
<reference evidence="2 3" key="1">
    <citation type="submission" date="2017-01" db="EMBL/GenBank/DDBJ databases">
        <title>Trade-off between light-utilization and light-protection in marine flavobacteria.</title>
        <authorList>
            <person name="Kumagai Y."/>
            <person name="Yoshizawa S."/>
            <person name="Kogure K."/>
            <person name="Iwasaki W."/>
        </authorList>
    </citation>
    <scope>NUCLEOTIDE SEQUENCE [LARGE SCALE GENOMIC DNA]</scope>
    <source>
        <strain evidence="2 3">KCTC 32109</strain>
    </source>
</reference>
<protein>
    <submittedName>
        <fullName evidence="2">Uncharacterized protein</fullName>
    </submittedName>
</protein>
<evidence type="ECO:0000256" key="1">
    <source>
        <dbReference type="SAM" id="Phobius"/>
    </source>
</evidence>
<keyword evidence="1" id="KW-1133">Transmembrane helix</keyword>
<evidence type="ECO:0000313" key="2">
    <source>
        <dbReference type="EMBL" id="PQJ32480.1"/>
    </source>
</evidence>
<dbReference type="OrthoDB" id="1144727at2"/>
<dbReference type="RefSeq" id="WP_105071555.1">
    <property type="nucleotide sequence ID" value="NZ_MTPW01000001.1"/>
</dbReference>
<feature type="transmembrane region" description="Helical" evidence="1">
    <location>
        <begin position="61"/>
        <end position="84"/>
    </location>
</feature>
<name>A0A2S7UCY7_9FLAO</name>
<keyword evidence="1" id="KW-0472">Membrane</keyword>
<dbReference type="Proteomes" id="UP000239747">
    <property type="component" value="Unassembled WGS sequence"/>
</dbReference>
<gene>
    <name evidence="2" type="ORF">BST92_11315</name>
</gene>
<dbReference type="AlphaFoldDB" id="A0A2S7UCY7"/>
<accession>A0A2S7UCY7</accession>
<dbReference type="EMBL" id="MTPW01000001">
    <property type="protein sequence ID" value="PQJ32480.1"/>
    <property type="molecule type" value="Genomic_DNA"/>
</dbReference>
<proteinExistence type="predicted"/>